<dbReference type="PANTHER" id="PTHR38459:SF5">
    <property type="entry name" value="CELL WALL TEICHOIC ACID GLYCOSYLATION PROTEIN GTCA"/>
    <property type="match status" value="1"/>
</dbReference>
<dbReference type="Pfam" id="PF04138">
    <property type="entry name" value="GtrA_DPMS_TM"/>
    <property type="match status" value="1"/>
</dbReference>
<gene>
    <name evidence="8" type="ORF">H9838_01010</name>
</gene>
<dbReference type="EMBL" id="DXDU01000012">
    <property type="protein sequence ID" value="HIY25737.1"/>
    <property type="molecule type" value="Genomic_DNA"/>
</dbReference>
<feature type="transmembrane region" description="Helical" evidence="6">
    <location>
        <begin position="61"/>
        <end position="80"/>
    </location>
</feature>
<feature type="transmembrane region" description="Helical" evidence="6">
    <location>
        <begin position="135"/>
        <end position="154"/>
    </location>
</feature>
<dbReference type="Proteomes" id="UP000823915">
    <property type="component" value="Unassembled WGS sequence"/>
</dbReference>
<comment type="subcellular location">
    <subcellularLocation>
        <location evidence="1">Membrane</location>
        <topology evidence="1">Multi-pass membrane protein</topology>
    </subcellularLocation>
</comment>
<evidence type="ECO:0000256" key="4">
    <source>
        <dbReference type="ARBA" id="ARBA00022989"/>
    </source>
</evidence>
<dbReference type="GO" id="GO:0000271">
    <property type="term" value="P:polysaccharide biosynthetic process"/>
    <property type="evidence" value="ECO:0007669"/>
    <property type="project" value="InterPro"/>
</dbReference>
<name>A0A9D2C0U0_9FIRM</name>
<evidence type="ECO:0000256" key="2">
    <source>
        <dbReference type="ARBA" id="ARBA00009399"/>
    </source>
</evidence>
<evidence type="ECO:0000259" key="7">
    <source>
        <dbReference type="Pfam" id="PF04138"/>
    </source>
</evidence>
<accession>A0A9D2C0U0</accession>
<dbReference type="PANTHER" id="PTHR38459">
    <property type="entry name" value="PROPHAGE BACTOPRENOL-LINKED GLUCOSE TRANSLOCASE HOMOLOG"/>
    <property type="match status" value="1"/>
</dbReference>
<reference evidence="8" key="1">
    <citation type="journal article" date="2021" name="PeerJ">
        <title>Extensive microbial diversity within the chicken gut microbiome revealed by metagenomics and culture.</title>
        <authorList>
            <person name="Gilroy R."/>
            <person name="Ravi A."/>
            <person name="Getino M."/>
            <person name="Pursley I."/>
            <person name="Horton D.L."/>
            <person name="Alikhan N.F."/>
            <person name="Baker D."/>
            <person name="Gharbi K."/>
            <person name="Hall N."/>
            <person name="Watson M."/>
            <person name="Adriaenssens E.M."/>
            <person name="Foster-Nyarko E."/>
            <person name="Jarju S."/>
            <person name="Secka A."/>
            <person name="Antonio M."/>
            <person name="Oren A."/>
            <person name="Chaudhuri R.R."/>
            <person name="La Ragione R."/>
            <person name="Hildebrand F."/>
            <person name="Pallen M.J."/>
        </authorList>
    </citation>
    <scope>NUCLEOTIDE SEQUENCE</scope>
    <source>
        <strain evidence="8">1282</strain>
    </source>
</reference>
<comment type="similarity">
    <text evidence="2">Belongs to the GtrA family.</text>
</comment>
<evidence type="ECO:0000256" key="1">
    <source>
        <dbReference type="ARBA" id="ARBA00004141"/>
    </source>
</evidence>
<reference evidence="8" key="2">
    <citation type="submission" date="2021-04" db="EMBL/GenBank/DDBJ databases">
        <authorList>
            <person name="Gilroy R."/>
        </authorList>
    </citation>
    <scope>NUCLEOTIDE SEQUENCE</scope>
    <source>
        <strain evidence="8">1282</strain>
    </source>
</reference>
<dbReference type="AlphaFoldDB" id="A0A9D2C0U0"/>
<feature type="transmembrane region" description="Helical" evidence="6">
    <location>
        <begin position="34"/>
        <end position="55"/>
    </location>
</feature>
<dbReference type="InterPro" id="IPR051401">
    <property type="entry name" value="GtrA_CellWall_Glycosyl"/>
</dbReference>
<protein>
    <submittedName>
        <fullName evidence="8">GtrA family protein</fullName>
    </submittedName>
</protein>
<dbReference type="InterPro" id="IPR007267">
    <property type="entry name" value="GtrA_DPMS_TM"/>
</dbReference>
<evidence type="ECO:0000313" key="9">
    <source>
        <dbReference type="Proteomes" id="UP000823915"/>
    </source>
</evidence>
<feature type="domain" description="GtrA/DPMS transmembrane" evidence="7">
    <location>
        <begin position="37"/>
        <end position="154"/>
    </location>
</feature>
<feature type="transmembrane region" description="Helical" evidence="6">
    <location>
        <begin position="101"/>
        <end position="123"/>
    </location>
</feature>
<keyword evidence="4 6" id="KW-1133">Transmembrane helix</keyword>
<keyword evidence="5 6" id="KW-0472">Membrane</keyword>
<evidence type="ECO:0000313" key="8">
    <source>
        <dbReference type="EMBL" id="HIY25737.1"/>
    </source>
</evidence>
<proteinExistence type="inferred from homology"/>
<comment type="caution">
    <text evidence="8">The sequence shown here is derived from an EMBL/GenBank/DDBJ whole genome shotgun (WGS) entry which is preliminary data.</text>
</comment>
<keyword evidence="3 6" id="KW-0812">Transmembrane</keyword>
<dbReference type="GO" id="GO:0005886">
    <property type="term" value="C:plasma membrane"/>
    <property type="evidence" value="ECO:0007669"/>
    <property type="project" value="TreeGrafter"/>
</dbReference>
<sequence>MLEFFLDLRYTKPDKPGRKEAVPLRGLLAKYRELILYVLFGGLTTLVNWGLYWVLAKPLGVPYLWATALSQVAAILFAYVTNRTWVFESKARGAGEIFLEMVRFFGARGVSFLLDLLCMYVGVDLLHIPDTWMKLFANILVIIANYVFSKLFVFRPSRRS</sequence>
<evidence type="ECO:0000256" key="6">
    <source>
        <dbReference type="SAM" id="Phobius"/>
    </source>
</evidence>
<evidence type="ECO:0000256" key="5">
    <source>
        <dbReference type="ARBA" id="ARBA00023136"/>
    </source>
</evidence>
<organism evidence="8 9">
    <name type="scientific">Candidatus Acutalibacter pullistercoris</name>
    <dbReference type="NCBI Taxonomy" id="2838418"/>
    <lineage>
        <taxon>Bacteria</taxon>
        <taxon>Bacillati</taxon>
        <taxon>Bacillota</taxon>
        <taxon>Clostridia</taxon>
        <taxon>Eubacteriales</taxon>
        <taxon>Acutalibacteraceae</taxon>
        <taxon>Acutalibacter</taxon>
    </lineage>
</organism>
<evidence type="ECO:0000256" key="3">
    <source>
        <dbReference type="ARBA" id="ARBA00022692"/>
    </source>
</evidence>